<dbReference type="PANTHER" id="PTHR30441:SF8">
    <property type="entry name" value="DUF748 DOMAIN-CONTAINING PROTEIN"/>
    <property type="match status" value="1"/>
</dbReference>
<evidence type="ECO:0000313" key="2">
    <source>
        <dbReference type="EMBL" id="MFC4269474.1"/>
    </source>
</evidence>
<accession>A0ABV8RDP8</accession>
<name>A0ABV8RDP8_9FLAO</name>
<keyword evidence="1" id="KW-0812">Transmembrane</keyword>
<proteinExistence type="predicted"/>
<keyword evidence="3" id="KW-1185">Reference proteome</keyword>
<feature type="transmembrane region" description="Helical" evidence="1">
    <location>
        <begin position="12"/>
        <end position="35"/>
    </location>
</feature>
<sequence length="869" mass="96349">MEKEKKKSTKKNILKWVAGVFIVLLIGLLSIPVLFKDKIVALVTKTANNNLNATVSYKDSDLSIFSNFPSLSLSLNHVAVTNKAPFLGDTLYSAEHLYLNMGLFELFKTNEPIKINSIKSENGFVNILINEDNIGNYDIAIKKETNTNSTTNNSFSFDINAYELSNMQFRYVDKTTNNEVTLDSIYHIGKGNFGNDIFNLDTKTEAILSLVVNNTSFLKNIAVKLNAILALDINNLKYTFKENKGFINQLPLEFQGFIQLVDNNQLYDLTFKTPTSSFTNALGLFPEEITGNLKSIQTEGNFDLNGFFKGTLSDNTIPSFNIAMSSKNAMFKYKDLPKAVKNIFLEAELINKTGLAKDTYLAANKLSFKIDEDIFNASGSVSNISNNPFVNLKANGSINLANISKVYPISIEKQLEGVLKTNITTAFDMNAIEKKNYARIKNSGEISINNFKYEGDDVANPFYINTSKVNFNSNNIQLTEFNAKTGISDLALKGSLNNFYGFLFHNEQLKGNFSLNSNTIKVDDFLSKSSSTSTEKKSTLKIPSFLDISVTAKADNVIYDNINLKNMTGNLSIKEESVILKQLNTSVFGGNIDFSGNISTKENNPKFSMDIALNQLNIKETFSKIDMLASIAPIANTIQGNLNSSLNVSGLLTDDMTPNLNTITGKLFGELLNTKLNADNSKTLSLLSSKLNFFDASKLNLNNLKGYFSFENGIVTIKPIPITYKDINMTIGGKHGFDKSIDYNINFEVPVSYLGTDITKAIAKLTPKDANEIKTIPVKAIVNGSFTSPKITTNINEATKNLMNTIIEKQKQSLKDKGKDKIKDLLGLKKQDSLKKDSIKKDDEILKDKAKKALLGLFGKKKKDTTKQN</sequence>
<evidence type="ECO:0000256" key="1">
    <source>
        <dbReference type="SAM" id="Phobius"/>
    </source>
</evidence>
<dbReference type="PANTHER" id="PTHR30441">
    <property type="entry name" value="DUF748 DOMAIN-CONTAINING PROTEIN"/>
    <property type="match status" value="1"/>
</dbReference>
<keyword evidence="1" id="KW-1133">Transmembrane helix</keyword>
<evidence type="ECO:0000313" key="3">
    <source>
        <dbReference type="Proteomes" id="UP001595826"/>
    </source>
</evidence>
<keyword evidence="1" id="KW-0472">Membrane</keyword>
<dbReference type="InterPro" id="IPR052894">
    <property type="entry name" value="AsmA-related"/>
</dbReference>
<dbReference type="RefSeq" id="WP_377410596.1">
    <property type="nucleotide sequence ID" value="NZ_JBHSCY010000002.1"/>
</dbReference>
<protein>
    <submittedName>
        <fullName evidence="2">AsmA-like C-terminal region-containing protein</fullName>
    </submittedName>
</protein>
<dbReference type="Proteomes" id="UP001595826">
    <property type="component" value="Unassembled WGS sequence"/>
</dbReference>
<reference evidence="3" key="1">
    <citation type="journal article" date="2019" name="Int. J. Syst. Evol. Microbiol.">
        <title>The Global Catalogue of Microorganisms (GCM) 10K type strain sequencing project: providing services to taxonomists for standard genome sequencing and annotation.</title>
        <authorList>
            <consortium name="The Broad Institute Genomics Platform"/>
            <consortium name="The Broad Institute Genome Sequencing Center for Infectious Disease"/>
            <person name="Wu L."/>
            <person name="Ma J."/>
        </authorList>
    </citation>
    <scope>NUCLEOTIDE SEQUENCE [LARGE SCALE GENOMIC DNA]</scope>
    <source>
        <strain evidence="3">CECT 8655</strain>
    </source>
</reference>
<gene>
    <name evidence="2" type="ORF">ACFOWD_11195</name>
</gene>
<dbReference type="EMBL" id="JBHSCY010000002">
    <property type="protein sequence ID" value="MFC4269474.1"/>
    <property type="molecule type" value="Genomic_DNA"/>
</dbReference>
<organism evidence="2 3">
    <name type="scientific">Polaribacter marinivivus</name>
    <dbReference type="NCBI Taxonomy" id="1524260"/>
    <lineage>
        <taxon>Bacteria</taxon>
        <taxon>Pseudomonadati</taxon>
        <taxon>Bacteroidota</taxon>
        <taxon>Flavobacteriia</taxon>
        <taxon>Flavobacteriales</taxon>
        <taxon>Flavobacteriaceae</taxon>
    </lineage>
</organism>
<comment type="caution">
    <text evidence="2">The sequence shown here is derived from an EMBL/GenBank/DDBJ whole genome shotgun (WGS) entry which is preliminary data.</text>
</comment>